<feature type="domain" description="Gfo/Idh/MocA-like oxidoreductase N-terminal" evidence="1">
    <location>
        <begin position="47"/>
        <end position="174"/>
    </location>
</feature>
<dbReference type="PANTHER" id="PTHR43818:SF5">
    <property type="entry name" value="OXIDOREDUCTASE FAMILY PROTEIN"/>
    <property type="match status" value="1"/>
</dbReference>
<protein>
    <submittedName>
        <fullName evidence="2">Gfo/Idh/MocA family oxidoreductase</fullName>
    </submittedName>
</protein>
<keyword evidence="3" id="KW-1185">Reference proteome</keyword>
<dbReference type="InterPro" id="IPR006311">
    <property type="entry name" value="TAT_signal"/>
</dbReference>
<evidence type="ECO:0000313" key="3">
    <source>
        <dbReference type="Proteomes" id="UP000772618"/>
    </source>
</evidence>
<dbReference type="EMBL" id="JAHESD010000001">
    <property type="protein sequence ID" value="MBT1701755.1"/>
    <property type="molecule type" value="Genomic_DNA"/>
</dbReference>
<dbReference type="InterPro" id="IPR036291">
    <property type="entry name" value="NAD(P)-bd_dom_sf"/>
</dbReference>
<organism evidence="2 3">
    <name type="scientific">Chryseosolibacter indicus</name>
    <dbReference type="NCBI Taxonomy" id="2782351"/>
    <lineage>
        <taxon>Bacteria</taxon>
        <taxon>Pseudomonadati</taxon>
        <taxon>Bacteroidota</taxon>
        <taxon>Cytophagia</taxon>
        <taxon>Cytophagales</taxon>
        <taxon>Chryseotaleaceae</taxon>
        <taxon>Chryseosolibacter</taxon>
    </lineage>
</organism>
<dbReference type="PROSITE" id="PS51318">
    <property type="entry name" value="TAT"/>
    <property type="match status" value="1"/>
</dbReference>
<gene>
    <name evidence="2" type="ORF">KK060_00590</name>
</gene>
<proteinExistence type="predicted"/>
<dbReference type="Gene3D" id="3.40.50.720">
    <property type="entry name" value="NAD(P)-binding Rossmann-like Domain"/>
    <property type="match status" value="1"/>
</dbReference>
<sequence>MEDIKDQNNTRRDFIKKSVLATAGAYLGSLSFSPKSYANILGANDKVRIGVVGFSDRFKTSLLPAFKASYQELNFDIVAVSDIWKVRREEGQLYLKEQFAHDIKAFRNNEELYDSKSVDAVIISTADFQHALHAIEAVKAGCDAYVEKPFAETMEDNRAALKAIKESKRIIQIGSQRRSGTNYHAAADFIKSGKFGPITMVELTWNVNQPGRWRRPGLVEKMREADTDWKRFLMNRPFEAFDARKHLEYRLFWPYSSGQPGQWMSHQIDTVHWFTGLKHPRSVVANGGIYMWRDGRKNWDTMTAVFDYGPADDLTSGFQVTFASRMHNGDENPKEIYYSNGGELNLNTNMVTPTGGLQLHHAQAMNMQANLLPTQSLAANSVKTVSSANTGGDVTTTAHMRNWMECVRSKKETNAPVEAGYSHSIACIMTNAAARTGEKVVFDEKKQEVMAGNKVFKY</sequence>
<dbReference type="RefSeq" id="WP_254151455.1">
    <property type="nucleotide sequence ID" value="NZ_JAHESD010000001.1"/>
</dbReference>
<dbReference type="PANTHER" id="PTHR43818">
    <property type="entry name" value="BCDNA.GH03377"/>
    <property type="match status" value="1"/>
</dbReference>
<dbReference type="Proteomes" id="UP000772618">
    <property type="component" value="Unassembled WGS sequence"/>
</dbReference>
<dbReference type="Gene3D" id="3.30.360.10">
    <property type="entry name" value="Dihydrodipicolinate Reductase, domain 2"/>
    <property type="match status" value="1"/>
</dbReference>
<accession>A0ABS5VJY8</accession>
<evidence type="ECO:0000313" key="2">
    <source>
        <dbReference type="EMBL" id="MBT1701755.1"/>
    </source>
</evidence>
<dbReference type="InterPro" id="IPR050463">
    <property type="entry name" value="Gfo/Idh/MocA_oxidrdct_glycsds"/>
</dbReference>
<dbReference type="Pfam" id="PF01408">
    <property type="entry name" value="GFO_IDH_MocA"/>
    <property type="match status" value="1"/>
</dbReference>
<evidence type="ECO:0000259" key="1">
    <source>
        <dbReference type="Pfam" id="PF01408"/>
    </source>
</evidence>
<dbReference type="InterPro" id="IPR000683">
    <property type="entry name" value="Gfo/Idh/MocA-like_OxRdtase_N"/>
</dbReference>
<dbReference type="SUPFAM" id="SSF55347">
    <property type="entry name" value="Glyceraldehyde-3-phosphate dehydrogenase-like, C-terminal domain"/>
    <property type="match status" value="1"/>
</dbReference>
<dbReference type="SUPFAM" id="SSF51735">
    <property type="entry name" value="NAD(P)-binding Rossmann-fold domains"/>
    <property type="match status" value="1"/>
</dbReference>
<comment type="caution">
    <text evidence="2">The sequence shown here is derived from an EMBL/GenBank/DDBJ whole genome shotgun (WGS) entry which is preliminary data.</text>
</comment>
<name>A0ABS5VJY8_9BACT</name>
<reference evidence="2 3" key="1">
    <citation type="submission" date="2021-05" db="EMBL/GenBank/DDBJ databases">
        <title>A Polyphasic approach of four new species of the genus Ohtaekwangia: Ohtaekwangia histidinii sp. nov., Ohtaekwangia cretensis sp. nov., Ohtaekwangia indiensis sp. nov., Ohtaekwangia reichenbachii sp. nov. from diverse environment.</title>
        <authorList>
            <person name="Octaviana S."/>
        </authorList>
    </citation>
    <scope>NUCLEOTIDE SEQUENCE [LARGE SCALE GENOMIC DNA]</scope>
    <source>
        <strain evidence="2 3">PWU20</strain>
    </source>
</reference>